<dbReference type="EMBL" id="ASRX01000077">
    <property type="protein sequence ID" value="EYF01579.1"/>
    <property type="molecule type" value="Genomic_DNA"/>
</dbReference>
<feature type="region of interest" description="Disordered" evidence="1">
    <location>
        <begin position="1"/>
        <end position="28"/>
    </location>
</feature>
<accession>A0A017SX93</accession>
<dbReference type="OrthoDB" id="5509933at2"/>
<sequence>MHDDPPTSSGEEEEETPTKPGEEPFVPPERVTVEILDALVQPWMADKTMWDGLDSASLEDVQQLAEALAGASPYVTAFDFLAGLANSAYAPPDPYAWAEVWQDGAWVSAIELCSMGNNDEDTFAPVWPGSPEYGYAKGWSGVRVTPDMRIRTTILDEDFSEHDSIGVVDLNYDDVIAALKAKDVLPIRVDNQGQGQVLFLSISVLPE</sequence>
<proteinExistence type="predicted"/>
<comment type="caution">
    <text evidence="2">The sequence shown here is derived from an EMBL/GenBank/DDBJ whole genome shotgun (WGS) entry which is preliminary data.</text>
</comment>
<dbReference type="Proteomes" id="UP000019678">
    <property type="component" value="Unassembled WGS sequence"/>
</dbReference>
<reference evidence="2 3" key="1">
    <citation type="submission" date="2013-05" db="EMBL/GenBank/DDBJ databases">
        <title>Genome assembly of Chondromyces apiculatus DSM 436.</title>
        <authorList>
            <person name="Sharma G."/>
            <person name="Khatri I."/>
            <person name="Kaur C."/>
            <person name="Mayilraj S."/>
            <person name="Subramanian S."/>
        </authorList>
    </citation>
    <scope>NUCLEOTIDE SEQUENCE [LARGE SCALE GENOMIC DNA]</scope>
    <source>
        <strain evidence="2 3">DSM 436</strain>
    </source>
</reference>
<gene>
    <name evidence="2" type="ORF">CAP_8019</name>
</gene>
<name>A0A017SX93_9BACT</name>
<protein>
    <submittedName>
        <fullName evidence="2">Uncharacterized protein</fullName>
    </submittedName>
</protein>
<dbReference type="AlphaFoldDB" id="A0A017SX93"/>
<keyword evidence="3" id="KW-1185">Reference proteome</keyword>
<evidence type="ECO:0000313" key="2">
    <source>
        <dbReference type="EMBL" id="EYF01579.1"/>
    </source>
</evidence>
<evidence type="ECO:0000256" key="1">
    <source>
        <dbReference type="SAM" id="MobiDB-lite"/>
    </source>
</evidence>
<dbReference type="RefSeq" id="WP_044249111.1">
    <property type="nucleotide sequence ID" value="NZ_ASRX01000077.1"/>
</dbReference>
<evidence type="ECO:0000313" key="3">
    <source>
        <dbReference type="Proteomes" id="UP000019678"/>
    </source>
</evidence>
<organism evidence="2 3">
    <name type="scientific">Chondromyces apiculatus DSM 436</name>
    <dbReference type="NCBI Taxonomy" id="1192034"/>
    <lineage>
        <taxon>Bacteria</taxon>
        <taxon>Pseudomonadati</taxon>
        <taxon>Myxococcota</taxon>
        <taxon>Polyangia</taxon>
        <taxon>Polyangiales</taxon>
        <taxon>Polyangiaceae</taxon>
        <taxon>Chondromyces</taxon>
    </lineage>
</organism>